<evidence type="ECO:0000313" key="5">
    <source>
        <dbReference type="Proteomes" id="UP001162880"/>
    </source>
</evidence>
<gene>
    <name evidence="4" type="ORF">MTR64_16875</name>
</gene>
<keyword evidence="2" id="KW-0560">Oxidoreductase</keyword>
<name>A0ABT0B5F8_9SPHN</name>
<dbReference type="SUPFAM" id="SSF51735">
    <property type="entry name" value="NAD(P)-binding Rossmann-fold domains"/>
    <property type="match status" value="1"/>
</dbReference>
<dbReference type="CDD" id="cd05233">
    <property type="entry name" value="SDR_c"/>
    <property type="match status" value="1"/>
</dbReference>
<sequence length="254" mass="25994">MGKLEKKVILIAGAGGIGAGLAQRYADEGAHVVLGDIDQSAAERVVTQIRDGGGEAAAIRLDGTDEASALEAVAFCRDTYGGLDGVHANFASLADSNPQLSVIDLPFDIFDEVQRVNARGFFVCTRAALPALIDRGGGSIVYTSSAAAYDSGGGQVAYAMSKAAGQALMRHVARRFGPDGVRANTIAPALTLHPGIADMVPSTMIESAKSKACIKSRVGVPGDIAAAGTLLMSDEGSYITGQVINVDGGTVIRS</sequence>
<organism evidence="4 5">
    <name type="scientific">Novosphingobium album</name>
    <name type="common">ex Hu et al. 2023</name>
    <dbReference type="NCBI Taxonomy" id="2930093"/>
    <lineage>
        <taxon>Bacteria</taxon>
        <taxon>Pseudomonadati</taxon>
        <taxon>Pseudomonadota</taxon>
        <taxon>Alphaproteobacteria</taxon>
        <taxon>Sphingomonadales</taxon>
        <taxon>Sphingomonadaceae</taxon>
        <taxon>Novosphingobium</taxon>
    </lineage>
</organism>
<feature type="domain" description="Ketoreductase" evidence="3">
    <location>
        <begin position="7"/>
        <end position="199"/>
    </location>
</feature>
<evidence type="ECO:0000256" key="2">
    <source>
        <dbReference type="ARBA" id="ARBA00023002"/>
    </source>
</evidence>
<dbReference type="InterPro" id="IPR036291">
    <property type="entry name" value="NAD(P)-bd_dom_sf"/>
</dbReference>
<dbReference type="InterPro" id="IPR020904">
    <property type="entry name" value="Sc_DH/Rdtase_CS"/>
</dbReference>
<dbReference type="Pfam" id="PF13561">
    <property type="entry name" value="adh_short_C2"/>
    <property type="match status" value="1"/>
</dbReference>
<dbReference type="PROSITE" id="PS00061">
    <property type="entry name" value="ADH_SHORT"/>
    <property type="match status" value="1"/>
</dbReference>
<proteinExistence type="inferred from homology"/>
<evidence type="ECO:0000259" key="3">
    <source>
        <dbReference type="SMART" id="SM00822"/>
    </source>
</evidence>
<dbReference type="PANTHER" id="PTHR24321:SF14">
    <property type="entry name" value="SHORT-CHAIN TYPE DEHYDROGENASE_REDUCTASE BLR2146-RELATED"/>
    <property type="match status" value="1"/>
</dbReference>
<protein>
    <submittedName>
        <fullName evidence="4">SDR family oxidoreductase</fullName>
    </submittedName>
</protein>
<dbReference type="Proteomes" id="UP001162880">
    <property type="component" value="Unassembled WGS sequence"/>
</dbReference>
<dbReference type="RefSeq" id="WP_243995681.1">
    <property type="nucleotide sequence ID" value="NZ_JALHLE010000030.1"/>
</dbReference>
<dbReference type="PRINTS" id="PR00081">
    <property type="entry name" value="GDHRDH"/>
</dbReference>
<reference evidence="4" key="1">
    <citation type="submission" date="2022-03" db="EMBL/GenBank/DDBJ databases">
        <title>Identification of a novel bacterium isolated from mangrove sediments.</title>
        <authorList>
            <person name="Pan X."/>
        </authorList>
    </citation>
    <scope>NUCLEOTIDE SEQUENCE</scope>
    <source>
        <strain evidence="4">B2580</strain>
    </source>
</reference>
<keyword evidence="5" id="KW-1185">Reference proteome</keyword>
<comment type="caution">
    <text evidence="4">The sequence shown here is derived from an EMBL/GenBank/DDBJ whole genome shotgun (WGS) entry which is preliminary data.</text>
</comment>
<dbReference type="InterPro" id="IPR002347">
    <property type="entry name" value="SDR_fam"/>
</dbReference>
<dbReference type="InterPro" id="IPR057326">
    <property type="entry name" value="KR_dom"/>
</dbReference>
<comment type="similarity">
    <text evidence="1">Belongs to the short-chain dehydrogenases/reductases (SDR) family.</text>
</comment>
<dbReference type="PANTHER" id="PTHR24321">
    <property type="entry name" value="DEHYDROGENASES, SHORT CHAIN"/>
    <property type="match status" value="1"/>
</dbReference>
<dbReference type="EMBL" id="JALHLE010000030">
    <property type="protein sequence ID" value="MCJ2180248.1"/>
    <property type="molecule type" value="Genomic_DNA"/>
</dbReference>
<accession>A0ABT0B5F8</accession>
<dbReference type="Gene3D" id="3.40.50.720">
    <property type="entry name" value="NAD(P)-binding Rossmann-like Domain"/>
    <property type="match status" value="1"/>
</dbReference>
<evidence type="ECO:0000256" key="1">
    <source>
        <dbReference type="ARBA" id="ARBA00006484"/>
    </source>
</evidence>
<evidence type="ECO:0000313" key="4">
    <source>
        <dbReference type="EMBL" id="MCJ2180248.1"/>
    </source>
</evidence>
<dbReference type="SMART" id="SM00822">
    <property type="entry name" value="PKS_KR"/>
    <property type="match status" value="1"/>
</dbReference>